<evidence type="ECO:0000256" key="5">
    <source>
        <dbReference type="ARBA" id="ARBA00022695"/>
    </source>
</evidence>
<feature type="compositionally biased region" description="Polar residues" evidence="9">
    <location>
        <begin position="1221"/>
        <end position="1230"/>
    </location>
</feature>
<evidence type="ECO:0000313" key="11">
    <source>
        <dbReference type="EMBL" id="VAW38309.1"/>
    </source>
</evidence>
<feature type="compositionally biased region" description="Polar residues" evidence="9">
    <location>
        <begin position="1191"/>
        <end position="1200"/>
    </location>
</feature>
<dbReference type="PANTHER" id="PTHR32294:SF0">
    <property type="entry name" value="DNA POLYMERASE III SUBUNIT ALPHA"/>
    <property type="match status" value="1"/>
</dbReference>
<dbReference type="InterPro" id="IPR004365">
    <property type="entry name" value="NA-bd_OB_tRNA"/>
</dbReference>
<dbReference type="InterPro" id="IPR012340">
    <property type="entry name" value="NA-bd_OB-fold"/>
</dbReference>
<dbReference type="InterPro" id="IPR011708">
    <property type="entry name" value="DNA_pol3_alpha_NTPase_dom"/>
</dbReference>
<dbReference type="SUPFAM" id="SSF89550">
    <property type="entry name" value="PHP domain-like"/>
    <property type="match status" value="1"/>
</dbReference>
<proteinExistence type="predicted"/>
<dbReference type="PANTHER" id="PTHR32294">
    <property type="entry name" value="DNA POLYMERASE III SUBUNIT ALPHA"/>
    <property type="match status" value="1"/>
</dbReference>
<dbReference type="CDD" id="cd12113">
    <property type="entry name" value="PHP_PolIIIA_DnaE3"/>
    <property type="match status" value="1"/>
</dbReference>
<dbReference type="InterPro" id="IPR029460">
    <property type="entry name" value="DNAPol_HHH"/>
</dbReference>
<evidence type="ECO:0000256" key="9">
    <source>
        <dbReference type="SAM" id="MobiDB-lite"/>
    </source>
</evidence>
<dbReference type="EMBL" id="UOEU01000703">
    <property type="protein sequence ID" value="VAW38309.1"/>
    <property type="molecule type" value="Genomic_DNA"/>
</dbReference>
<evidence type="ECO:0000256" key="6">
    <source>
        <dbReference type="ARBA" id="ARBA00022705"/>
    </source>
</evidence>
<dbReference type="GO" id="GO:0003676">
    <property type="term" value="F:nucleic acid binding"/>
    <property type="evidence" value="ECO:0007669"/>
    <property type="project" value="InterPro"/>
</dbReference>
<dbReference type="EC" id="2.7.7.7" evidence="2"/>
<evidence type="ECO:0000256" key="2">
    <source>
        <dbReference type="ARBA" id="ARBA00012417"/>
    </source>
</evidence>
<gene>
    <name evidence="11" type="ORF">MNBD_CHLOROFLEXI01-220</name>
</gene>
<dbReference type="InterPro" id="IPR040982">
    <property type="entry name" value="DNA_pol3_finger"/>
</dbReference>
<dbReference type="InterPro" id="IPR004013">
    <property type="entry name" value="PHP_dom"/>
</dbReference>
<evidence type="ECO:0000256" key="4">
    <source>
        <dbReference type="ARBA" id="ARBA00022679"/>
    </source>
</evidence>
<dbReference type="InterPro" id="IPR041931">
    <property type="entry name" value="DNA_pol3_alpha_thumb_dom"/>
</dbReference>
<keyword evidence="7" id="KW-0239">DNA-directed DNA polymerase</keyword>
<dbReference type="Pfam" id="PF07733">
    <property type="entry name" value="DNA_pol3_alpha"/>
    <property type="match status" value="2"/>
</dbReference>
<name>A0A3B0VN65_9ZZZZ</name>
<comment type="subcellular location">
    <subcellularLocation>
        <location evidence="1">Cytoplasm</location>
    </subcellularLocation>
</comment>
<dbReference type="Gene3D" id="3.20.20.140">
    <property type="entry name" value="Metal-dependent hydrolases"/>
    <property type="match status" value="1"/>
</dbReference>
<protein>
    <recommendedName>
        <fullName evidence="3">DNA polymerase III subunit alpha</fullName>
        <ecNumber evidence="2">2.7.7.7</ecNumber>
    </recommendedName>
</protein>
<evidence type="ECO:0000256" key="3">
    <source>
        <dbReference type="ARBA" id="ARBA00019114"/>
    </source>
</evidence>
<dbReference type="Pfam" id="PF01336">
    <property type="entry name" value="tRNA_anti-codon"/>
    <property type="match status" value="1"/>
</dbReference>
<dbReference type="SMART" id="SM00481">
    <property type="entry name" value="POLIIIAc"/>
    <property type="match status" value="1"/>
</dbReference>
<keyword evidence="4 11" id="KW-0808">Transferase</keyword>
<dbReference type="GO" id="GO:0003887">
    <property type="term" value="F:DNA-directed DNA polymerase activity"/>
    <property type="evidence" value="ECO:0007669"/>
    <property type="project" value="UniProtKB-KW"/>
</dbReference>
<comment type="catalytic activity">
    <reaction evidence="8">
        <text>DNA(n) + a 2'-deoxyribonucleoside 5'-triphosphate = DNA(n+1) + diphosphate</text>
        <dbReference type="Rhea" id="RHEA:22508"/>
        <dbReference type="Rhea" id="RHEA-COMP:17339"/>
        <dbReference type="Rhea" id="RHEA-COMP:17340"/>
        <dbReference type="ChEBI" id="CHEBI:33019"/>
        <dbReference type="ChEBI" id="CHEBI:61560"/>
        <dbReference type="ChEBI" id="CHEBI:173112"/>
        <dbReference type="EC" id="2.7.7.7"/>
    </reaction>
</comment>
<accession>A0A3B0VN65</accession>
<dbReference type="GO" id="GO:0006260">
    <property type="term" value="P:DNA replication"/>
    <property type="evidence" value="ECO:0007669"/>
    <property type="project" value="UniProtKB-KW"/>
</dbReference>
<dbReference type="Pfam" id="PF17657">
    <property type="entry name" value="DNA_pol3_finger"/>
    <property type="match status" value="1"/>
</dbReference>
<dbReference type="CDD" id="cd04485">
    <property type="entry name" value="DnaE_OBF"/>
    <property type="match status" value="1"/>
</dbReference>
<evidence type="ECO:0000256" key="8">
    <source>
        <dbReference type="ARBA" id="ARBA00049244"/>
    </source>
</evidence>
<keyword evidence="5 11" id="KW-0548">Nucleotidyltransferase</keyword>
<dbReference type="NCBIfam" id="TIGR00594">
    <property type="entry name" value="polc"/>
    <property type="match status" value="1"/>
</dbReference>
<dbReference type="Pfam" id="PF02811">
    <property type="entry name" value="PHP"/>
    <property type="match status" value="1"/>
</dbReference>
<dbReference type="GO" id="GO:0008408">
    <property type="term" value="F:3'-5' exonuclease activity"/>
    <property type="evidence" value="ECO:0007669"/>
    <property type="project" value="InterPro"/>
</dbReference>
<organism evidence="11">
    <name type="scientific">hydrothermal vent metagenome</name>
    <dbReference type="NCBI Taxonomy" id="652676"/>
    <lineage>
        <taxon>unclassified sequences</taxon>
        <taxon>metagenomes</taxon>
        <taxon>ecological metagenomes</taxon>
    </lineage>
</organism>
<dbReference type="Gene3D" id="2.40.50.140">
    <property type="entry name" value="Nucleic acid-binding proteins"/>
    <property type="match status" value="1"/>
</dbReference>
<reference evidence="11" key="1">
    <citation type="submission" date="2018-06" db="EMBL/GenBank/DDBJ databases">
        <authorList>
            <person name="Zhirakovskaya E."/>
        </authorList>
    </citation>
    <scope>NUCLEOTIDE SEQUENCE</scope>
</reference>
<dbReference type="InterPro" id="IPR016195">
    <property type="entry name" value="Pol/histidinol_Pase-like"/>
</dbReference>
<dbReference type="InterPro" id="IPR004805">
    <property type="entry name" value="DnaE2/DnaE/PolC"/>
</dbReference>
<feature type="region of interest" description="Disordered" evidence="9">
    <location>
        <begin position="1191"/>
        <end position="1258"/>
    </location>
</feature>
<evidence type="ECO:0000259" key="10">
    <source>
        <dbReference type="SMART" id="SM00481"/>
    </source>
</evidence>
<dbReference type="InterPro" id="IPR003141">
    <property type="entry name" value="Pol/His_phosphatase_N"/>
</dbReference>
<dbReference type="Gene3D" id="1.10.150.870">
    <property type="match status" value="1"/>
</dbReference>
<dbReference type="Pfam" id="PF14579">
    <property type="entry name" value="HHH_6"/>
    <property type="match status" value="1"/>
</dbReference>
<evidence type="ECO:0000256" key="7">
    <source>
        <dbReference type="ARBA" id="ARBA00022932"/>
    </source>
</evidence>
<sequence>MLEQKETAVPMHKNHNQFVHLHCHSEFSLLDGLSRVKELVARAVELEQPAIALTDHGTMYGTMPFYRAAKAAGIKPIIGVETYLAQRGMQDRDPQLDKNRFHMLLLAENQAGYLNLLQIASKSQLEGYYYKPRIDRAFMAQYSEGLIATTGCMAGEIPRAIAAGDLKKAEQLMGEYLDIFGKERLFIELQEHSIPELSKINQKLIEMAPRFGLENNFLATNDVHYTRASDADPHGVLLCIQTGSTINAPKMTFSDKEYYVKSRDEMYALFNKMGYSEDVILNSLMNSLRIVEMCDVNLDSKGYHLPHFEVPEEHDSRSYLRHLCQKGLAWRFGEDRAKKDEALQARLELELDVIHRMGFDSYFLIVWDLCEWAARSDQWWEQHHDPFPYESYDEWKSNDIWWNTRGSASGSIVGYSLGITGIDPLENDLIFERFLNPGRVSMPDIDLDYPDDKRSQMVAYTKRRYGSDKVAQIITFGTLGARAAIRDVGRAMDMPLEKVDVLARMVPAIPGKPVKIENVLDKEHEFYSSELTQRYKGETAVHELLDTARNLEGVARHASSHAAGVIISDRPLHEYVPLNKPTGGTEGLGGVDRVTQWPMEVVESIGLLKVDFLGLSTLTVMRRAARLIEERYGIVYTMDNIPYVEEQIGPDPSKKTDLLFDMLARGDVAGVFQVEGTGMRRLMMEMKPRRFDHIVAAISLYRPGPMENIPEYIRRMHAAIYDNKDIVEYHTPALEPILKDTYGILVYQEQIIRIAANLAGYEPGEADMIRKAVAKKKKDLMAKHRSQFTDGAMENGFSKEVCDAIWGDIEFFARYGFPKGHAASYAKITCQTAFLKAHYPVEYLTAMLSVERDNTEKVRRYFSEAKNLGIDVAPPDINTSSLDFTIEEGGERPLIRFGLGAIKNTGASALMTIIEEREANGPFANLQALCERVDLKRVGKRPLEFMAKARVFEAWGTPPQFVDALDRIVNFSSSEQAAASSGQMNLFGGGGTPALKVAVDLLHEPDKIKSIPHKLLLEWEKEALGVHVSEHPLERPLKTLKSRTNATISEIDVNWNGKQVRLAGMISTLRPLTTKKGDPMAFATLEDLDGKMDLVLFPRTWKACRDDVAVDQVMLVTGKVQLKGEDVNLIVDRVETNLEIAGDADAVHEAKPHKQAQQTPVLSEAEVAVAHKSKKNGNGQIVAEPKPTFSTSATAVTSNNAPPPPTNFDEDFPAQPMRQPEGQTTPTPSRGQAVANGTPAPTAPPPASKTPLVSPAAVRQSNTVRKTVMVEVRPVGNWQEACRAILRKVNEYEGDDGLTIVISGQDLKMEFANGRTRSCPDLLETLRTIPGIAKVYTC</sequence>
<dbReference type="GO" id="GO:0005737">
    <property type="term" value="C:cytoplasm"/>
    <property type="evidence" value="ECO:0007669"/>
    <property type="project" value="UniProtKB-SubCell"/>
</dbReference>
<evidence type="ECO:0000256" key="1">
    <source>
        <dbReference type="ARBA" id="ARBA00004496"/>
    </source>
</evidence>
<feature type="domain" description="Polymerase/histidinol phosphatase N-terminal" evidence="10">
    <location>
        <begin position="19"/>
        <end position="86"/>
    </location>
</feature>
<dbReference type="Gene3D" id="1.10.10.1600">
    <property type="entry name" value="Bacterial DNA polymerase III alpha subunit, thumb domain"/>
    <property type="match status" value="1"/>
</dbReference>
<keyword evidence="6" id="KW-0235">DNA replication</keyword>